<dbReference type="AlphaFoldDB" id="A0A811JX47"/>
<reference evidence="14" key="1">
    <citation type="submission" date="2020-09" db="EMBL/GenBank/DDBJ databases">
        <authorList>
            <person name="Kikuchi T."/>
        </authorList>
    </citation>
    <scope>NUCLEOTIDE SEQUENCE</scope>
    <source>
        <strain evidence="14">SH1</strain>
    </source>
</reference>
<sequence length="370" mass="43489">MSANRCNAGFLLNFVYNTYWVSPDEDIPSRVDERVSRQLLYYQWVPFIMALQAGCFYLPVIFYSKVNKSSGVDVADIIKTLNDVDKSNKADRSNAVASITRTIEESLRLMFVRRQNAGKHWRASLRFGLLAGTYLSNTYTATKILYLLNLVGQFVMMNQFLGQNDHLWGFHILYDITIGRDWELSGNFPRVALCDFTVRTLANVQRFSIQCVLMLNMFNEKIFLFLYCWLIFVFMVTVYDVIKWQWLLRFRSHRTSYVRRLIRPDNDYKILMREFCDRVIHPDVLFVLEMISLQSNELYTQEVLEALWREYQTNVQLQDIVTKLDFRRKTLALLDDKSQLDSGHLSEEERSGEESEDESSSSNSIQFRGQ</sequence>
<dbReference type="PROSITE" id="PS51013">
    <property type="entry name" value="PANNEXIN"/>
    <property type="match status" value="1"/>
</dbReference>
<keyword evidence="9 12" id="KW-0406">Ion transport</keyword>
<feature type="transmembrane region" description="Helical" evidence="12">
    <location>
        <begin position="222"/>
        <end position="242"/>
    </location>
</feature>
<dbReference type="InterPro" id="IPR000990">
    <property type="entry name" value="Innexin"/>
</dbReference>
<feature type="region of interest" description="Disordered" evidence="13">
    <location>
        <begin position="339"/>
        <end position="370"/>
    </location>
</feature>
<dbReference type="GO" id="GO:0034220">
    <property type="term" value="P:monoatomic ion transmembrane transport"/>
    <property type="evidence" value="ECO:0007669"/>
    <property type="project" value="UniProtKB-KW"/>
</dbReference>
<evidence type="ECO:0000256" key="7">
    <source>
        <dbReference type="ARBA" id="ARBA00022949"/>
    </source>
</evidence>
<evidence type="ECO:0000313" key="14">
    <source>
        <dbReference type="EMBL" id="CAD5207821.1"/>
    </source>
</evidence>
<comment type="function">
    <text evidence="12">Structural component of the gap junctions.</text>
</comment>
<evidence type="ECO:0000256" key="4">
    <source>
        <dbReference type="ARBA" id="ARBA00022475"/>
    </source>
</evidence>
<keyword evidence="8 12" id="KW-1133">Transmembrane helix</keyword>
<evidence type="ECO:0000256" key="5">
    <source>
        <dbReference type="ARBA" id="ARBA00022692"/>
    </source>
</evidence>
<comment type="subcellular location">
    <subcellularLocation>
        <location evidence="1">Cell junction</location>
        <location evidence="1">Gap junction</location>
    </subcellularLocation>
    <subcellularLocation>
        <location evidence="2 12">Cell membrane</location>
        <topology evidence="2 12">Multi-pass membrane protein</topology>
    </subcellularLocation>
</comment>
<organism evidence="14 15">
    <name type="scientific">Bursaphelenchus okinawaensis</name>
    <dbReference type="NCBI Taxonomy" id="465554"/>
    <lineage>
        <taxon>Eukaryota</taxon>
        <taxon>Metazoa</taxon>
        <taxon>Ecdysozoa</taxon>
        <taxon>Nematoda</taxon>
        <taxon>Chromadorea</taxon>
        <taxon>Rhabditida</taxon>
        <taxon>Tylenchina</taxon>
        <taxon>Tylenchomorpha</taxon>
        <taxon>Aphelenchoidea</taxon>
        <taxon>Aphelenchoididae</taxon>
        <taxon>Bursaphelenchus</taxon>
    </lineage>
</organism>
<evidence type="ECO:0000256" key="6">
    <source>
        <dbReference type="ARBA" id="ARBA00022868"/>
    </source>
</evidence>
<protein>
    <recommendedName>
        <fullName evidence="12">Innexin</fullName>
    </recommendedName>
</protein>
<feature type="transmembrane region" description="Helical" evidence="12">
    <location>
        <begin position="41"/>
        <end position="63"/>
    </location>
</feature>
<dbReference type="Proteomes" id="UP000614601">
    <property type="component" value="Unassembled WGS sequence"/>
</dbReference>
<dbReference type="GO" id="GO:0005921">
    <property type="term" value="C:gap junction"/>
    <property type="evidence" value="ECO:0007669"/>
    <property type="project" value="UniProtKB-SubCell"/>
</dbReference>
<evidence type="ECO:0000256" key="11">
    <source>
        <dbReference type="ARBA" id="ARBA00023303"/>
    </source>
</evidence>
<dbReference type="EMBL" id="CAJFCW020000001">
    <property type="protein sequence ID" value="CAG9086681.1"/>
    <property type="molecule type" value="Genomic_DNA"/>
</dbReference>
<evidence type="ECO:0000256" key="3">
    <source>
        <dbReference type="ARBA" id="ARBA00022448"/>
    </source>
</evidence>
<keyword evidence="15" id="KW-1185">Reference proteome</keyword>
<evidence type="ECO:0000256" key="13">
    <source>
        <dbReference type="SAM" id="MobiDB-lite"/>
    </source>
</evidence>
<evidence type="ECO:0000256" key="10">
    <source>
        <dbReference type="ARBA" id="ARBA00023136"/>
    </source>
</evidence>
<dbReference type="PRINTS" id="PR01262">
    <property type="entry name" value="INNEXIN"/>
</dbReference>
<dbReference type="PANTHER" id="PTHR11893">
    <property type="entry name" value="INNEXIN"/>
    <property type="match status" value="1"/>
</dbReference>
<comment type="caution">
    <text evidence="14">The sequence shown here is derived from an EMBL/GenBank/DDBJ whole genome shotgun (WGS) entry which is preliminary data.</text>
</comment>
<dbReference type="GO" id="GO:0005243">
    <property type="term" value="F:gap junction channel activity"/>
    <property type="evidence" value="ECO:0007669"/>
    <property type="project" value="TreeGrafter"/>
</dbReference>
<keyword evidence="6" id="KW-0303">Gap junction</keyword>
<dbReference type="GO" id="GO:0005886">
    <property type="term" value="C:plasma membrane"/>
    <property type="evidence" value="ECO:0007669"/>
    <property type="project" value="UniProtKB-SubCell"/>
</dbReference>
<evidence type="ECO:0000256" key="2">
    <source>
        <dbReference type="ARBA" id="ARBA00004651"/>
    </source>
</evidence>
<dbReference type="OrthoDB" id="5867527at2759"/>
<evidence type="ECO:0000256" key="12">
    <source>
        <dbReference type="RuleBase" id="RU010713"/>
    </source>
</evidence>
<keyword evidence="11 12" id="KW-0407">Ion channel</keyword>
<dbReference type="EMBL" id="CAJFDH010000001">
    <property type="protein sequence ID" value="CAD5207821.1"/>
    <property type="molecule type" value="Genomic_DNA"/>
</dbReference>
<keyword evidence="7" id="KW-0965">Cell junction</keyword>
<gene>
    <name evidence="12" type="primary">inx</name>
    <name evidence="14" type="ORF">BOKJ2_LOCUS2389</name>
</gene>
<keyword evidence="5 12" id="KW-0812">Transmembrane</keyword>
<keyword evidence="3 12" id="KW-0813">Transport</keyword>
<evidence type="ECO:0000313" key="15">
    <source>
        <dbReference type="Proteomes" id="UP000614601"/>
    </source>
</evidence>
<comment type="similarity">
    <text evidence="12">Belongs to the pannexin family.</text>
</comment>
<keyword evidence="4" id="KW-1003">Cell membrane</keyword>
<name>A0A811JX47_9BILA</name>
<evidence type="ECO:0000256" key="1">
    <source>
        <dbReference type="ARBA" id="ARBA00004610"/>
    </source>
</evidence>
<keyword evidence="10 12" id="KW-0472">Membrane</keyword>
<proteinExistence type="inferred from homology"/>
<evidence type="ECO:0000256" key="8">
    <source>
        <dbReference type="ARBA" id="ARBA00022989"/>
    </source>
</evidence>
<dbReference type="Proteomes" id="UP000783686">
    <property type="component" value="Unassembled WGS sequence"/>
</dbReference>
<dbReference type="PANTHER" id="PTHR11893:SF21">
    <property type="entry name" value="INNEXIN EAT-5"/>
    <property type="match status" value="1"/>
</dbReference>
<dbReference type="Pfam" id="PF00876">
    <property type="entry name" value="Innexin"/>
    <property type="match status" value="1"/>
</dbReference>
<evidence type="ECO:0000256" key="9">
    <source>
        <dbReference type="ARBA" id="ARBA00023065"/>
    </source>
</evidence>
<comment type="caution">
    <text evidence="12">Lacks conserved residue(s) required for the propagation of feature annotation.</text>
</comment>
<accession>A0A811JX47</accession>
<feature type="compositionally biased region" description="Basic and acidic residues" evidence="13">
    <location>
        <begin position="339"/>
        <end position="353"/>
    </location>
</feature>